<dbReference type="EMBL" id="OU015567">
    <property type="protein sequence ID" value="CAG5110359.1"/>
    <property type="molecule type" value="Genomic_DNA"/>
</dbReference>
<name>A0ABN7T1Q6_OIKDI</name>
<dbReference type="Pfam" id="PF05679">
    <property type="entry name" value="CHGN"/>
    <property type="match status" value="1"/>
</dbReference>
<dbReference type="Proteomes" id="UP001158576">
    <property type="component" value="Chromosome 2"/>
</dbReference>
<evidence type="ECO:0000313" key="2">
    <source>
        <dbReference type="EMBL" id="CAG5110359.1"/>
    </source>
</evidence>
<gene>
    <name evidence="2" type="ORF">OKIOD_LOCUS13535</name>
</gene>
<reference evidence="2 3" key="1">
    <citation type="submission" date="2021-04" db="EMBL/GenBank/DDBJ databases">
        <authorList>
            <person name="Bliznina A."/>
        </authorList>
    </citation>
    <scope>NUCLEOTIDE SEQUENCE [LARGE SCALE GENOMIC DNA]</scope>
</reference>
<comment type="similarity">
    <text evidence="1">Belongs to the chondroitin N-acetylgalactosaminyltransferase family.</text>
</comment>
<dbReference type="InterPro" id="IPR008428">
    <property type="entry name" value="Chond_GalNAc"/>
</dbReference>
<keyword evidence="1" id="KW-1133">Transmembrane helix</keyword>
<evidence type="ECO:0000313" key="3">
    <source>
        <dbReference type="Proteomes" id="UP001158576"/>
    </source>
</evidence>
<sequence length="680" mass="77374">MKVQIYLSERKKNLIKLVVRILIPILTGSFFSLLVPVETRCSDSPYSIGAKRVKLFKPVKNIAARLDIDYEDFEPVRITNELVLHEALGDPEENKKFIKRPARLSEELGIKRHLLSITVLSPDEYRQRARFITETLGDNFDDMVFVIYTQNHHLSMIDGINTILLPDVGTRSQNEQILMELVSTDFADQFNFIFISNGAKLGTYQMKSFLEDKMSYREELFGSNLDSGILYTTKILRERKEELVSKCQTGLNSGWKVESWLVSCLKKINDPAILLTPLLPQTLLGSFENIASAQKASIASEIESLREKLTEIEVSMHSMTAPEVTQQAEEMNQILYRDLLPATRWDVLEWKYFEEDELFSCQSQEVKCPFPNWLESELADAKNFIHSISAHSCLSSDSITISGYYATLNDHTRYLLDFDGPECEASMRFDLIRKTIGFELVNALEFSQAPMPLIVLLFVSSHNVDYLPKFLNTLQSFQTDDIELLPIFISNPKTSYRAAKDRLAKSGLALVNKNAESADFTWHFTSSGNGLRLLPSQEQKYLKTLLDGINEDAAFITLEPSDLISEDLLESCRKNAAKENLSTVNIGFQLFGRKFREGKDQEIAKNEGIFHAINEKTLCSRISHLTTSSKKLRILDPSLRFRSIVFNCNESSLSNKCIKIQSKALGKRSSLGKWYTENSL</sequence>
<dbReference type="EC" id="2.4.1.-" evidence="1"/>
<keyword evidence="1" id="KW-0472">Membrane</keyword>
<organism evidence="2 3">
    <name type="scientific">Oikopleura dioica</name>
    <name type="common">Tunicate</name>
    <dbReference type="NCBI Taxonomy" id="34765"/>
    <lineage>
        <taxon>Eukaryota</taxon>
        <taxon>Metazoa</taxon>
        <taxon>Chordata</taxon>
        <taxon>Tunicata</taxon>
        <taxon>Appendicularia</taxon>
        <taxon>Copelata</taxon>
        <taxon>Oikopleuridae</taxon>
        <taxon>Oikopleura</taxon>
    </lineage>
</organism>
<keyword evidence="1" id="KW-0333">Golgi apparatus</keyword>
<comment type="subcellular location">
    <subcellularLocation>
        <location evidence="1">Golgi apparatus</location>
        <location evidence="1">Golgi stack membrane</location>
        <topology evidence="1">Single-pass type II membrane protein</topology>
    </subcellularLocation>
</comment>
<keyword evidence="1" id="KW-0808">Transferase</keyword>
<accession>A0ABN7T1Q6</accession>
<keyword evidence="1" id="KW-0735">Signal-anchor</keyword>
<keyword evidence="3" id="KW-1185">Reference proteome</keyword>
<proteinExistence type="inferred from homology"/>
<feature type="transmembrane region" description="Helical" evidence="1">
    <location>
        <begin position="17"/>
        <end position="37"/>
    </location>
</feature>
<protein>
    <recommendedName>
        <fullName evidence="1">Hexosyltransferase</fullName>
        <ecNumber evidence="1">2.4.1.-</ecNumber>
    </recommendedName>
</protein>
<evidence type="ECO:0000256" key="1">
    <source>
        <dbReference type="RuleBase" id="RU364016"/>
    </source>
</evidence>
<keyword evidence="1" id="KW-0812">Transmembrane</keyword>